<evidence type="ECO:0000313" key="2">
    <source>
        <dbReference type="EMBL" id="KAI6652835.1"/>
    </source>
</evidence>
<comment type="caution">
    <text evidence="2">The sequence shown here is derived from an EMBL/GenBank/DDBJ whole genome shotgun (WGS) entry which is preliminary data.</text>
</comment>
<dbReference type="Gene3D" id="2.30.29.30">
    <property type="entry name" value="Pleckstrin-homology domain (PH domain)/Phosphotyrosine-binding domain (PTB)"/>
    <property type="match status" value="1"/>
</dbReference>
<evidence type="ECO:0000313" key="3">
    <source>
        <dbReference type="Proteomes" id="UP001165289"/>
    </source>
</evidence>
<reference evidence="2 3" key="1">
    <citation type="journal article" date="2023" name="BMC Biol.">
        <title>The compact genome of the sponge Oopsacas minuta (Hexactinellida) is lacking key metazoan core genes.</title>
        <authorList>
            <person name="Santini S."/>
            <person name="Schenkelaars Q."/>
            <person name="Jourda C."/>
            <person name="Duchesne M."/>
            <person name="Belahbib H."/>
            <person name="Rocher C."/>
            <person name="Selva M."/>
            <person name="Riesgo A."/>
            <person name="Vervoort M."/>
            <person name="Leys S.P."/>
            <person name="Kodjabachian L."/>
            <person name="Le Bivic A."/>
            <person name="Borchiellini C."/>
            <person name="Claverie J.M."/>
            <person name="Renard E."/>
        </authorList>
    </citation>
    <scope>NUCLEOTIDE SEQUENCE [LARGE SCALE GENOMIC DNA]</scope>
    <source>
        <strain evidence="2">SPO-2</strain>
    </source>
</reference>
<dbReference type="EMBL" id="JAKMXF010000297">
    <property type="protein sequence ID" value="KAI6652835.1"/>
    <property type="molecule type" value="Genomic_DNA"/>
</dbReference>
<accession>A0AAV7JWL8</accession>
<sequence length="423" mass="48066">MSTELKEETLTALKTGVNFLEKVKINLDSNELKRKLDEVYYIFEELIEKWERNSTKNADTKSDKKKVTKIQLSAPILPPVWKQQEAKISKNRPLKKNDSIGTEDITSQTKKGKKSLFGQLKNRSKSDEKILSAKDIVHIPLTDADLKDDSGYLKIQEVDKNMIMSSNAREFSKVTKIKLKVNNKAIGARYCCLSGINILLGRELNDQTAEHVLDLSAGYRLKNEKNQYFELIKGEATYSFRFENETECVDWYNSIDNIIGSVGMYSYVSVRNGLKATSNEHPMRQDVNKNDMTQITGMVDKPLQPQNSVEYEYPAFVARILRAKTDLTVDQVPDDSVAQNCTYSYVSKDPQIISNLANRGISLPIGIEAKRYLRHSVESGVLFEDSISTVGQFDEHKHRDILGKPKISSKPKAKFSRERSMST</sequence>
<keyword evidence="3" id="KW-1185">Reference proteome</keyword>
<feature type="region of interest" description="Disordered" evidence="1">
    <location>
        <begin position="400"/>
        <end position="423"/>
    </location>
</feature>
<dbReference type="Proteomes" id="UP001165289">
    <property type="component" value="Unassembled WGS sequence"/>
</dbReference>
<protein>
    <recommendedName>
        <fullName evidence="4">PH domain-containing protein</fullName>
    </recommendedName>
</protein>
<dbReference type="SUPFAM" id="SSF50729">
    <property type="entry name" value="PH domain-like"/>
    <property type="match status" value="1"/>
</dbReference>
<organism evidence="2 3">
    <name type="scientific">Oopsacas minuta</name>
    <dbReference type="NCBI Taxonomy" id="111878"/>
    <lineage>
        <taxon>Eukaryota</taxon>
        <taxon>Metazoa</taxon>
        <taxon>Porifera</taxon>
        <taxon>Hexactinellida</taxon>
        <taxon>Hexasterophora</taxon>
        <taxon>Lyssacinosida</taxon>
        <taxon>Leucopsacidae</taxon>
        <taxon>Oopsacas</taxon>
    </lineage>
</organism>
<name>A0AAV7JWL8_9METZ</name>
<proteinExistence type="predicted"/>
<dbReference type="InterPro" id="IPR011993">
    <property type="entry name" value="PH-like_dom_sf"/>
</dbReference>
<gene>
    <name evidence="2" type="ORF">LOD99_4221</name>
</gene>
<dbReference type="AlphaFoldDB" id="A0AAV7JWL8"/>
<evidence type="ECO:0008006" key="4">
    <source>
        <dbReference type="Google" id="ProtNLM"/>
    </source>
</evidence>
<evidence type="ECO:0000256" key="1">
    <source>
        <dbReference type="SAM" id="MobiDB-lite"/>
    </source>
</evidence>